<sequence length="92" mass="10373">MDLNENFVSSARMHDFEVPRGDRTFTFSRSDAISGNQVAELVVLDEDRQPIGYIVPYTRDEHGAIESRFFGVGMPSVFRTVEDALEYIAPSV</sequence>
<evidence type="ECO:0000313" key="1">
    <source>
        <dbReference type="EMBL" id="SMQ67756.1"/>
    </source>
</evidence>
<proteinExistence type="predicted"/>
<comment type="caution">
    <text evidence="1">The sequence shown here is derived from an EMBL/GenBank/DDBJ whole genome shotgun (WGS) entry which is preliminary data.</text>
</comment>
<reference evidence="1 2" key="1">
    <citation type="submission" date="2017-04" db="EMBL/GenBank/DDBJ databases">
        <authorList>
            <person name="Varghese N."/>
            <person name="Submissions S."/>
        </authorList>
    </citation>
    <scope>NUCLEOTIDE SEQUENCE [LARGE SCALE GENOMIC DNA]</scope>
    <source>
        <strain evidence="1 2">VKM Ac-1784</strain>
    </source>
</reference>
<name>A0ABY1REK9_9MICO</name>
<dbReference type="RefSeq" id="WP_086473707.1">
    <property type="nucleotide sequence ID" value="NZ_FXWJ01000002.1"/>
</dbReference>
<organism evidence="1 2">
    <name type="scientific">Plantibacter elymi</name>
    <name type="common">nom. nud.</name>
    <dbReference type="NCBI Taxonomy" id="199708"/>
    <lineage>
        <taxon>Bacteria</taxon>
        <taxon>Bacillati</taxon>
        <taxon>Actinomycetota</taxon>
        <taxon>Actinomycetes</taxon>
        <taxon>Micrococcales</taxon>
        <taxon>Microbacteriaceae</taxon>
        <taxon>Plantibacter</taxon>
    </lineage>
</organism>
<accession>A0ABY1REK9</accession>
<dbReference type="Proteomes" id="UP000194464">
    <property type="component" value="Unassembled WGS sequence"/>
</dbReference>
<keyword evidence="2" id="KW-1185">Reference proteome</keyword>
<evidence type="ECO:0000313" key="2">
    <source>
        <dbReference type="Proteomes" id="UP000194464"/>
    </source>
</evidence>
<protein>
    <submittedName>
        <fullName evidence="1">Uncharacterized protein</fullName>
    </submittedName>
</protein>
<gene>
    <name evidence="1" type="ORF">SAMN06295909_1848</name>
</gene>
<dbReference type="EMBL" id="FXWJ01000002">
    <property type="protein sequence ID" value="SMQ67756.1"/>
    <property type="molecule type" value="Genomic_DNA"/>
</dbReference>